<protein>
    <submittedName>
        <fullName evidence="1">Uncharacterized protein</fullName>
    </submittedName>
</protein>
<dbReference type="RefSeq" id="WP_343845981.1">
    <property type="nucleotide sequence ID" value="NZ_BAAAEI010000017.1"/>
</dbReference>
<dbReference type="Gene3D" id="2.60.120.200">
    <property type="match status" value="1"/>
</dbReference>
<organism evidence="1 2">
    <name type="scientific">Bowmanella denitrificans</name>
    <dbReference type="NCBI Taxonomy" id="366582"/>
    <lineage>
        <taxon>Bacteria</taxon>
        <taxon>Pseudomonadati</taxon>
        <taxon>Pseudomonadota</taxon>
        <taxon>Gammaproteobacteria</taxon>
        <taxon>Alteromonadales</taxon>
        <taxon>Alteromonadaceae</taxon>
        <taxon>Bowmanella</taxon>
    </lineage>
</organism>
<sequence length="76" mass="8159">MAVVNDGKHNTLYVNGARVMRTAEIEQPGALLMPGGQWLIGASSSDGDYANPFFGDIAEIRLTGRALQPAQWLTAK</sequence>
<keyword evidence="2" id="KW-1185">Reference proteome</keyword>
<dbReference type="Pfam" id="PF13385">
    <property type="entry name" value="Laminin_G_3"/>
    <property type="match status" value="1"/>
</dbReference>
<reference evidence="1 2" key="1">
    <citation type="journal article" date="2019" name="Int. J. Syst. Evol. Microbiol.">
        <title>The Global Catalogue of Microorganisms (GCM) 10K type strain sequencing project: providing services to taxonomists for standard genome sequencing and annotation.</title>
        <authorList>
            <consortium name="The Broad Institute Genomics Platform"/>
            <consortium name="The Broad Institute Genome Sequencing Center for Infectious Disease"/>
            <person name="Wu L."/>
            <person name="Ma J."/>
        </authorList>
    </citation>
    <scope>NUCLEOTIDE SEQUENCE [LARGE SCALE GENOMIC DNA]</scope>
    <source>
        <strain evidence="1 2">JCM 13378</strain>
    </source>
</reference>
<dbReference type="Proteomes" id="UP001501757">
    <property type="component" value="Unassembled WGS sequence"/>
</dbReference>
<evidence type="ECO:0000313" key="1">
    <source>
        <dbReference type="EMBL" id="GAA0363431.1"/>
    </source>
</evidence>
<dbReference type="SUPFAM" id="SSF49899">
    <property type="entry name" value="Concanavalin A-like lectins/glucanases"/>
    <property type="match status" value="1"/>
</dbReference>
<gene>
    <name evidence="1" type="ORF">GCM10009092_29770</name>
</gene>
<dbReference type="EMBL" id="BAAAEI010000017">
    <property type="protein sequence ID" value="GAA0363431.1"/>
    <property type="molecule type" value="Genomic_DNA"/>
</dbReference>
<evidence type="ECO:0000313" key="2">
    <source>
        <dbReference type="Proteomes" id="UP001501757"/>
    </source>
</evidence>
<comment type="caution">
    <text evidence="1">The sequence shown here is derived from an EMBL/GenBank/DDBJ whole genome shotgun (WGS) entry which is preliminary data.</text>
</comment>
<accession>A0ABN0XGA5</accession>
<name>A0ABN0XGA5_9ALTE</name>
<proteinExistence type="predicted"/>
<dbReference type="InterPro" id="IPR013320">
    <property type="entry name" value="ConA-like_dom_sf"/>
</dbReference>